<comment type="subcellular location">
    <subcellularLocation>
        <location evidence="1">Endomembrane system</location>
        <topology evidence="1">Multi-pass membrane protein</topology>
    </subcellularLocation>
</comment>
<keyword evidence="5" id="KW-0443">Lipid metabolism</keyword>
<evidence type="ECO:0000256" key="6">
    <source>
        <dbReference type="ARBA" id="ARBA00023136"/>
    </source>
</evidence>
<evidence type="ECO:0000313" key="10">
    <source>
        <dbReference type="Proteomes" id="UP000236738"/>
    </source>
</evidence>
<evidence type="ECO:0000256" key="1">
    <source>
        <dbReference type="ARBA" id="ARBA00004127"/>
    </source>
</evidence>
<feature type="transmembrane region" description="Helical" evidence="7">
    <location>
        <begin position="51"/>
        <end position="74"/>
    </location>
</feature>
<dbReference type="GO" id="GO:0050479">
    <property type="term" value="F:glyceryl-ether monooxygenase activity"/>
    <property type="evidence" value="ECO:0007669"/>
    <property type="project" value="TreeGrafter"/>
</dbReference>
<dbReference type="GO" id="GO:0005506">
    <property type="term" value="F:iron ion binding"/>
    <property type="evidence" value="ECO:0007669"/>
    <property type="project" value="InterPro"/>
</dbReference>
<dbReference type="InterPro" id="IPR006694">
    <property type="entry name" value="Fatty_acid_hydroxylase"/>
</dbReference>
<dbReference type="GO" id="GO:0016020">
    <property type="term" value="C:membrane"/>
    <property type="evidence" value="ECO:0007669"/>
    <property type="project" value="GOC"/>
</dbReference>
<sequence length="940" mass="107806">MVFLDLSNFVYHYLMHKIPGLWRFHQIHHSDMDMDISTTFREHPGETFIRVGFFTICVFLLGASPWMIIVFQLFESSSNLMSHSKLKLPDRIDKFVSLIFVTPNSHSIHHHYKLPYTDTNYGDILSIWDHLFHTASKMCQKEIVYGIDTHMNPVYNANIKLLIKRPFRSKKKSALAKNAVKSSLILLFLISVQGLNAQKTSSKLIADSTVIATVRLSGRSRKRLKKDLNPAFKILEKVWAKKDENKNISNPFYEFDEFSSTEIGLNGMNKDFTKAVFKNKFDSIAAEDILTGTGENFDIPVELLQTFKHHFISPKLNQEKTQILGKKDIGVPQDLKLFERLQVAFKNINPYEENIVLLNKNFVSPISKEGFGTYDYVLKDSLKTDNETIYSIDYFPREGRELGFRGNFKISSINYALVSIQLKTPHNMNLNFVKDLDFSKTYVLDSNNKYVPESNNYNGIFTILSKKSEKGLFVIKKDFFSNYTFNEPKKLSFYNVLEEDKTSTSNQDVIAENADADTNRMRKLVEFTSNSKKISSITNALYTFSEGYFNAFKNIQLGNIYSTVATNDVQGFNFRLGFRTYQTLNDRFRIQGFTTYGFKNHTVSFGLEGRYLLLKKRRLIVDVGYTDDFQQAGLTTFVDDHILPDAQNESKAIFSRGKNYYLSKINKTSAKISMEPYRNFEIGAVANFSTIKSAAPDLFSLAFFNPETGKSETKTTDFNTTIFINYTPKREVFGTGVDRNLGIKLHPTLSINYIRGFSDFSESQFKYQKLNILYNYPIFLGKFGVVDPTIIAGKTFNPVPLSLASGVSANQTYFYAPNTFALLNYYQFVADQFFQFNVDHHFNGFIFNHIPLLNKTKIRSVALFRSYIGDVSAGTIALNRSSIKYNVPSKPYIEYGFGLENIGFGNIRPLRVDFIWNNINKNNLANSPKFGIRFGFKTTF</sequence>
<dbReference type="Pfam" id="PF04116">
    <property type="entry name" value="FA_hydroxylase"/>
    <property type="match status" value="1"/>
</dbReference>
<dbReference type="GO" id="GO:0006643">
    <property type="term" value="P:membrane lipid metabolic process"/>
    <property type="evidence" value="ECO:0007669"/>
    <property type="project" value="TreeGrafter"/>
</dbReference>
<evidence type="ECO:0000256" key="3">
    <source>
        <dbReference type="ARBA" id="ARBA00022989"/>
    </source>
</evidence>
<proteinExistence type="predicted"/>
<name>A0A1H5U969_9FLAO</name>
<evidence type="ECO:0000256" key="2">
    <source>
        <dbReference type="ARBA" id="ARBA00022692"/>
    </source>
</evidence>
<feature type="domain" description="Fatty acid hydroxylase" evidence="8">
    <location>
        <begin position="2"/>
        <end position="134"/>
    </location>
</feature>
<evidence type="ECO:0000256" key="7">
    <source>
        <dbReference type="SAM" id="Phobius"/>
    </source>
</evidence>
<dbReference type="Pfam" id="PF18939">
    <property type="entry name" value="DUF5686"/>
    <property type="match status" value="1"/>
</dbReference>
<keyword evidence="6 7" id="KW-0472">Membrane</keyword>
<keyword evidence="2 7" id="KW-0812">Transmembrane</keyword>
<keyword evidence="3 7" id="KW-1133">Transmembrane helix</keyword>
<dbReference type="OrthoDB" id="983143at2"/>
<reference evidence="10" key="1">
    <citation type="submission" date="2016-10" db="EMBL/GenBank/DDBJ databases">
        <authorList>
            <person name="Varghese N."/>
            <person name="Submissions S."/>
        </authorList>
    </citation>
    <scope>NUCLEOTIDE SEQUENCE [LARGE SCALE GENOMIC DNA]</scope>
    <source>
        <strain evidence="10">DSM 21580</strain>
    </source>
</reference>
<dbReference type="PANTHER" id="PTHR21624">
    <property type="entry name" value="STEROL DESATURASE-RELATED PROTEIN"/>
    <property type="match status" value="1"/>
</dbReference>
<dbReference type="Proteomes" id="UP000236738">
    <property type="component" value="Unassembled WGS sequence"/>
</dbReference>
<organism evidence="9 10">
    <name type="scientific">Halpernia humi</name>
    <dbReference type="NCBI Taxonomy" id="493375"/>
    <lineage>
        <taxon>Bacteria</taxon>
        <taxon>Pseudomonadati</taxon>
        <taxon>Bacteroidota</taxon>
        <taxon>Flavobacteriia</taxon>
        <taxon>Flavobacteriales</taxon>
        <taxon>Weeksellaceae</taxon>
        <taxon>Chryseobacterium group</taxon>
        <taxon>Halpernia</taxon>
    </lineage>
</organism>
<protein>
    <submittedName>
        <fullName evidence="9">Fatty acid hydroxylase superfamily protein</fullName>
    </submittedName>
</protein>
<evidence type="ECO:0000259" key="8">
    <source>
        <dbReference type="Pfam" id="PF04116"/>
    </source>
</evidence>
<keyword evidence="10" id="KW-1185">Reference proteome</keyword>
<dbReference type="RefSeq" id="WP_103912713.1">
    <property type="nucleotide sequence ID" value="NZ_FNUS01000001.1"/>
</dbReference>
<gene>
    <name evidence="9" type="ORF">SAMN05421847_0712</name>
</gene>
<dbReference type="InterPro" id="IPR043741">
    <property type="entry name" value="DUF5686"/>
</dbReference>
<dbReference type="AlphaFoldDB" id="A0A1H5U969"/>
<evidence type="ECO:0000313" key="9">
    <source>
        <dbReference type="EMBL" id="SEF71662.1"/>
    </source>
</evidence>
<dbReference type="InterPro" id="IPR051689">
    <property type="entry name" value="Sterol_desaturase/TMEM195"/>
</dbReference>
<dbReference type="GO" id="GO:0012505">
    <property type="term" value="C:endomembrane system"/>
    <property type="evidence" value="ECO:0007669"/>
    <property type="project" value="UniProtKB-SubCell"/>
</dbReference>
<dbReference type="PANTHER" id="PTHR21624:SF1">
    <property type="entry name" value="ALKYLGLYCEROL MONOOXYGENASE"/>
    <property type="match status" value="1"/>
</dbReference>
<dbReference type="EMBL" id="FNUS01000001">
    <property type="protein sequence ID" value="SEF71662.1"/>
    <property type="molecule type" value="Genomic_DNA"/>
</dbReference>
<evidence type="ECO:0000256" key="5">
    <source>
        <dbReference type="ARBA" id="ARBA00023098"/>
    </source>
</evidence>
<accession>A0A1H5U969</accession>
<keyword evidence="4" id="KW-0560">Oxidoreductase</keyword>
<dbReference type="GO" id="GO:0008610">
    <property type="term" value="P:lipid biosynthetic process"/>
    <property type="evidence" value="ECO:0007669"/>
    <property type="project" value="InterPro"/>
</dbReference>
<evidence type="ECO:0000256" key="4">
    <source>
        <dbReference type="ARBA" id="ARBA00023002"/>
    </source>
</evidence>